<dbReference type="EMBL" id="VWFO01000383">
    <property type="protein sequence ID" value="KAA4653547.1"/>
    <property type="molecule type" value="Genomic_DNA"/>
</dbReference>
<evidence type="ECO:0000313" key="2">
    <source>
        <dbReference type="Proteomes" id="UP000435985"/>
    </source>
</evidence>
<accession>A0A642C4P9</accession>
<sequence>MDIKELVDLCKKGNEQALSLLYKTYSKKMMGICLHYIPDKQIAQDLLHDG</sequence>
<dbReference type="AlphaFoldDB" id="A0A642C4P9"/>
<protein>
    <submittedName>
        <fullName evidence="1">RNA polymerase subunit sigma-24</fullName>
    </submittedName>
</protein>
<dbReference type="Proteomes" id="UP000435985">
    <property type="component" value="Unassembled WGS sequence"/>
</dbReference>
<dbReference type="GO" id="GO:0006352">
    <property type="term" value="P:DNA-templated transcription initiation"/>
    <property type="evidence" value="ECO:0007669"/>
    <property type="project" value="InterPro"/>
</dbReference>
<reference evidence="1 2" key="1">
    <citation type="journal article" date="2019" name="Nat. Med.">
        <title>A library of human gut bacterial isolates paired with longitudinal multiomics data enables mechanistic microbiome research.</title>
        <authorList>
            <person name="Poyet M."/>
            <person name="Groussin M."/>
            <person name="Gibbons S.M."/>
            <person name="Avila-Pacheco J."/>
            <person name="Jiang X."/>
            <person name="Kearney S.M."/>
            <person name="Perrotta A.R."/>
            <person name="Berdy B."/>
            <person name="Zhao S."/>
            <person name="Lieberman T.D."/>
            <person name="Swanson P.K."/>
            <person name="Smith M."/>
            <person name="Roesemann S."/>
            <person name="Alexander J.E."/>
            <person name="Rich S.A."/>
            <person name="Livny J."/>
            <person name="Vlamakis H."/>
            <person name="Clish C."/>
            <person name="Bullock K."/>
            <person name="Deik A."/>
            <person name="Scott J."/>
            <person name="Pierce K.A."/>
            <person name="Xavier R.J."/>
            <person name="Alm E.J."/>
        </authorList>
    </citation>
    <scope>NUCLEOTIDE SEQUENCE [LARGE SCALE GENOMIC DNA]</scope>
    <source>
        <strain evidence="1 2">BIOML-A14</strain>
    </source>
</reference>
<proteinExistence type="predicted"/>
<dbReference type="SUPFAM" id="SSF88946">
    <property type="entry name" value="Sigma2 domain of RNA polymerase sigma factors"/>
    <property type="match status" value="1"/>
</dbReference>
<dbReference type="InterPro" id="IPR013325">
    <property type="entry name" value="RNA_pol_sigma_r2"/>
</dbReference>
<dbReference type="GO" id="GO:0003700">
    <property type="term" value="F:DNA-binding transcription factor activity"/>
    <property type="evidence" value="ECO:0007669"/>
    <property type="project" value="InterPro"/>
</dbReference>
<evidence type="ECO:0000313" key="1">
    <source>
        <dbReference type="EMBL" id="KAA4653547.1"/>
    </source>
</evidence>
<comment type="caution">
    <text evidence="1">The sequence shown here is derived from an EMBL/GenBank/DDBJ whole genome shotgun (WGS) entry which is preliminary data.</text>
</comment>
<organism evidence="1 2">
    <name type="scientific">Bacteroides ovatus</name>
    <dbReference type="NCBI Taxonomy" id="28116"/>
    <lineage>
        <taxon>Bacteria</taxon>
        <taxon>Pseudomonadati</taxon>
        <taxon>Bacteroidota</taxon>
        <taxon>Bacteroidia</taxon>
        <taxon>Bacteroidales</taxon>
        <taxon>Bacteroidaceae</taxon>
        <taxon>Bacteroides</taxon>
    </lineage>
</organism>
<name>A0A642C4P9_BACOV</name>
<dbReference type="Gene3D" id="1.10.1740.10">
    <property type="match status" value="1"/>
</dbReference>
<gene>
    <name evidence="1" type="ORF">F3B98_30055</name>
</gene>
<feature type="non-terminal residue" evidence="1">
    <location>
        <position position="50"/>
    </location>
</feature>